<feature type="chain" id="PRO_5046509799" description="Excalibur calcium-binding domain-containing protein" evidence="1">
    <location>
        <begin position="33"/>
        <end position="97"/>
    </location>
</feature>
<gene>
    <name evidence="3" type="ORF">J2S59_002576</name>
</gene>
<organism evidence="3 4">
    <name type="scientific">Nocardioides massiliensis</name>
    <dbReference type="NCBI Taxonomy" id="1325935"/>
    <lineage>
        <taxon>Bacteria</taxon>
        <taxon>Bacillati</taxon>
        <taxon>Actinomycetota</taxon>
        <taxon>Actinomycetes</taxon>
        <taxon>Propionibacteriales</taxon>
        <taxon>Nocardioidaceae</taxon>
        <taxon>Nocardioides</taxon>
    </lineage>
</organism>
<evidence type="ECO:0000259" key="2">
    <source>
        <dbReference type="Pfam" id="PF05901"/>
    </source>
</evidence>
<reference evidence="3 4" key="1">
    <citation type="submission" date="2023-07" db="EMBL/GenBank/DDBJ databases">
        <title>Sequencing the genomes of 1000 actinobacteria strains.</title>
        <authorList>
            <person name="Klenk H.-P."/>
        </authorList>
    </citation>
    <scope>NUCLEOTIDE SEQUENCE [LARGE SCALE GENOMIC DNA]</scope>
    <source>
        <strain evidence="3 4">GD13</strain>
    </source>
</reference>
<feature type="signal peptide" evidence="1">
    <location>
        <begin position="1"/>
        <end position="32"/>
    </location>
</feature>
<dbReference type="InterPro" id="IPR008613">
    <property type="entry name" value="Excalibur_Ca-bd_domain"/>
</dbReference>
<accession>A0ABT9NR73</accession>
<protein>
    <recommendedName>
        <fullName evidence="2">Excalibur calcium-binding domain-containing protein</fullName>
    </recommendedName>
</protein>
<comment type="caution">
    <text evidence="3">The sequence shown here is derived from an EMBL/GenBank/DDBJ whole genome shotgun (WGS) entry which is preliminary data.</text>
</comment>
<keyword evidence="1" id="KW-0732">Signal</keyword>
<evidence type="ECO:0000313" key="4">
    <source>
        <dbReference type="Proteomes" id="UP001240447"/>
    </source>
</evidence>
<evidence type="ECO:0000313" key="3">
    <source>
        <dbReference type="EMBL" id="MDP9822767.1"/>
    </source>
</evidence>
<evidence type="ECO:0000256" key="1">
    <source>
        <dbReference type="SAM" id="SignalP"/>
    </source>
</evidence>
<dbReference type="EMBL" id="JAUSQM010000001">
    <property type="protein sequence ID" value="MDP9822767.1"/>
    <property type="molecule type" value="Genomic_DNA"/>
</dbReference>
<sequence>MTLRTRAPRMATALAGIGLVVSSLTLASPAAANQYYSSCANLTKDFRHGVAKNKKAANYQVAQGNRRPAYGKKARKAYSINASRLDRDKDGTACEQS</sequence>
<proteinExistence type="predicted"/>
<feature type="domain" description="Excalibur calcium-binding" evidence="2">
    <location>
        <begin position="56"/>
        <end position="95"/>
    </location>
</feature>
<dbReference type="Pfam" id="PF05901">
    <property type="entry name" value="Excalibur"/>
    <property type="match status" value="1"/>
</dbReference>
<dbReference type="RefSeq" id="WP_181642051.1">
    <property type="nucleotide sequence ID" value="NZ_CCXJ01000387.1"/>
</dbReference>
<name>A0ABT9NR73_9ACTN</name>
<dbReference type="Proteomes" id="UP001240447">
    <property type="component" value="Unassembled WGS sequence"/>
</dbReference>
<keyword evidence="4" id="KW-1185">Reference proteome</keyword>